<gene>
    <name evidence="1" type="ORF">LCGC14_1134960</name>
</gene>
<dbReference type="EMBL" id="LAZR01005342">
    <property type="protein sequence ID" value="KKN00725.1"/>
    <property type="molecule type" value="Genomic_DNA"/>
</dbReference>
<sequence>MPAAHLCRRHSSFLFFDHSDNLGFSKRLCRICLLLRRLSKLYIKLREVSGGQVTCHATANLWALRRAVIIQNVRPERKQRIAYARQHIRDPHPFTRWHYPRPQRMADINGWIGVHVMYHVFEGRVHEG</sequence>
<proteinExistence type="predicted"/>
<reference evidence="1" key="1">
    <citation type="journal article" date="2015" name="Nature">
        <title>Complex archaea that bridge the gap between prokaryotes and eukaryotes.</title>
        <authorList>
            <person name="Spang A."/>
            <person name="Saw J.H."/>
            <person name="Jorgensen S.L."/>
            <person name="Zaremba-Niedzwiedzka K."/>
            <person name="Martijn J."/>
            <person name="Lind A.E."/>
            <person name="van Eijk R."/>
            <person name="Schleper C."/>
            <person name="Guy L."/>
            <person name="Ettema T.J."/>
        </authorList>
    </citation>
    <scope>NUCLEOTIDE SEQUENCE</scope>
</reference>
<name>A0A0F9M035_9ZZZZ</name>
<dbReference type="AlphaFoldDB" id="A0A0F9M035"/>
<accession>A0A0F9M035</accession>
<evidence type="ECO:0000313" key="1">
    <source>
        <dbReference type="EMBL" id="KKN00725.1"/>
    </source>
</evidence>
<organism evidence="1">
    <name type="scientific">marine sediment metagenome</name>
    <dbReference type="NCBI Taxonomy" id="412755"/>
    <lineage>
        <taxon>unclassified sequences</taxon>
        <taxon>metagenomes</taxon>
        <taxon>ecological metagenomes</taxon>
    </lineage>
</organism>
<protein>
    <submittedName>
        <fullName evidence="1">Uncharacterized protein</fullName>
    </submittedName>
</protein>
<comment type="caution">
    <text evidence="1">The sequence shown here is derived from an EMBL/GenBank/DDBJ whole genome shotgun (WGS) entry which is preliminary data.</text>
</comment>